<feature type="domain" description="USP" evidence="2">
    <location>
        <begin position="44"/>
        <end position="313"/>
    </location>
</feature>
<dbReference type="InterPro" id="IPR001394">
    <property type="entry name" value="Peptidase_C19_UCH"/>
</dbReference>
<feature type="transmembrane region" description="Helical" evidence="1">
    <location>
        <begin position="6"/>
        <end position="28"/>
    </location>
</feature>
<dbReference type="Pfam" id="PF00443">
    <property type="entry name" value="UCH"/>
    <property type="match status" value="1"/>
</dbReference>
<protein>
    <recommendedName>
        <fullName evidence="2">USP domain-containing protein</fullName>
    </recommendedName>
</protein>
<evidence type="ECO:0000313" key="3">
    <source>
        <dbReference type="EMBL" id="KAF9761410.1"/>
    </source>
</evidence>
<evidence type="ECO:0000259" key="2">
    <source>
        <dbReference type="PROSITE" id="PS50235"/>
    </source>
</evidence>
<reference evidence="3 4" key="1">
    <citation type="journal article" date="2020" name="Genome Biol. Evol.">
        <title>Comparative genomics of strictly vertically transmitted, feminizing microsporidia endosymbionts of amphipod crustaceans.</title>
        <authorList>
            <person name="Cormier A."/>
            <person name="Chebbi M.A."/>
            <person name="Giraud I."/>
            <person name="Wattier R."/>
            <person name="Teixeira M."/>
            <person name="Gilbert C."/>
            <person name="Rigaud T."/>
            <person name="Cordaux R."/>
        </authorList>
    </citation>
    <scope>NUCLEOTIDE SEQUENCE [LARGE SCALE GENOMIC DNA]</scope>
    <source>
        <strain evidence="3 4">Ou3-Ou53</strain>
    </source>
</reference>
<dbReference type="InterPro" id="IPR038765">
    <property type="entry name" value="Papain-like_cys_pep_sf"/>
</dbReference>
<sequence length="314" mass="36771">MNNHLFIISKFALILLFLFLLVWIMWFLKVNKTEKSNTNVKNRNGIRNRGTNCYASSVFQCINNLDILRSFFLTLSDSNKRASNEIKTILKKLNTPSEHPIDIYDNLNRFLDMDGNNEILKKNQMNDVRELYDAIMSSSIKEECGNQFARSIFHTNEFFYCINVNDSFLIKNCLVHRNKNNTNINAENEIVCDYIPYIDLDYFENVSFEALIQRAFFKKYHLLSNSNKILVLSFENNVLRSTDMIVQEKLNFNGKTYNLKSLCINQNGNNGHYIARVIVNDQMITYNDTLVTSTKINYKQRQGNVRLAFYEISQ</sequence>
<evidence type="ECO:0000313" key="4">
    <source>
        <dbReference type="Proteomes" id="UP000740883"/>
    </source>
</evidence>
<gene>
    <name evidence="3" type="ORF">NGRA_2668</name>
</gene>
<organism evidence="3 4">
    <name type="scientific">Nosema granulosis</name>
    <dbReference type="NCBI Taxonomy" id="83296"/>
    <lineage>
        <taxon>Eukaryota</taxon>
        <taxon>Fungi</taxon>
        <taxon>Fungi incertae sedis</taxon>
        <taxon>Microsporidia</taxon>
        <taxon>Nosematidae</taxon>
        <taxon>Nosema</taxon>
    </lineage>
</organism>
<dbReference type="InterPro" id="IPR028889">
    <property type="entry name" value="USP"/>
</dbReference>
<dbReference type="SUPFAM" id="SSF54001">
    <property type="entry name" value="Cysteine proteinases"/>
    <property type="match status" value="1"/>
</dbReference>
<keyword evidence="1" id="KW-0472">Membrane</keyword>
<name>A0A9P6KXX3_9MICR</name>
<proteinExistence type="predicted"/>
<accession>A0A9P6KXX3</accession>
<dbReference type="Gene3D" id="3.90.70.10">
    <property type="entry name" value="Cysteine proteinases"/>
    <property type="match status" value="1"/>
</dbReference>
<evidence type="ECO:0000256" key="1">
    <source>
        <dbReference type="SAM" id="Phobius"/>
    </source>
</evidence>
<dbReference type="AlphaFoldDB" id="A0A9P6KXX3"/>
<keyword evidence="1" id="KW-1133">Transmembrane helix</keyword>
<dbReference type="Proteomes" id="UP000740883">
    <property type="component" value="Unassembled WGS sequence"/>
</dbReference>
<dbReference type="OrthoDB" id="10546555at2759"/>
<dbReference type="EMBL" id="SBJO01000343">
    <property type="protein sequence ID" value="KAF9761410.1"/>
    <property type="molecule type" value="Genomic_DNA"/>
</dbReference>
<dbReference type="GO" id="GO:0016579">
    <property type="term" value="P:protein deubiquitination"/>
    <property type="evidence" value="ECO:0007669"/>
    <property type="project" value="InterPro"/>
</dbReference>
<keyword evidence="1" id="KW-0812">Transmembrane</keyword>
<comment type="caution">
    <text evidence="3">The sequence shown here is derived from an EMBL/GenBank/DDBJ whole genome shotgun (WGS) entry which is preliminary data.</text>
</comment>
<keyword evidence="4" id="KW-1185">Reference proteome</keyword>
<dbReference type="PROSITE" id="PS50235">
    <property type="entry name" value="USP_3"/>
    <property type="match status" value="1"/>
</dbReference>
<dbReference type="GO" id="GO:0004843">
    <property type="term" value="F:cysteine-type deubiquitinase activity"/>
    <property type="evidence" value="ECO:0007669"/>
    <property type="project" value="InterPro"/>
</dbReference>